<dbReference type="AlphaFoldDB" id="A0A0W0ZQU9"/>
<evidence type="ECO:0000256" key="3">
    <source>
        <dbReference type="ARBA" id="ARBA00022723"/>
    </source>
</evidence>
<evidence type="ECO:0000313" key="10">
    <source>
        <dbReference type="Proteomes" id="UP000054693"/>
    </source>
</evidence>
<dbReference type="PRINTS" id="PR00607">
    <property type="entry name" value="CYTCHROMECIE"/>
</dbReference>
<proteinExistence type="predicted"/>
<dbReference type="GO" id="GO:0005506">
    <property type="term" value="F:iron ion binding"/>
    <property type="evidence" value="ECO:0007669"/>
    <property type="project" value="InterPro"/>
</dbReference>
<dbReference type="STRING" id="40335.Ltuc_2771"/>
<keyword evidence="10" id="KW-1185">Reference proteome</keyword>
<dbReference type="PANTHER" id="PTHR40942:SF4">
    <property type="entry name" value="CYTOCHROME C5"/>
    <property type="match status" value="1"/>
</dbReference>
<reference evidence="9 10" key="1">
    <citation type="submission" date="2015-11" db="EMBL/GenBank/DDBJ databases">
        <title>Genomic analysis of 38 Legionella species identifies large and diverse effector repertoires.</title>
        <authorList>
            <person name="Burstein D."/>
            <person name="Amaro F."/>
            <person name="Zusman T."/>
            <person name="Lifshitz Z."/>
            <person name="Cohen O."/>
            <person name="Gilbert J.A."/>
            <person name="Pupko T."/>
            <person name="Shuman H.A."/>
            <person name="Segal G."/>
        </authorList>
    </citation>
    <scope>NUCLEOTIDE SEQUENCE [LARGE SCALE GENOMIC DNA]</scope>
    <source>
        <strain evidence="9 10">ATCC 49180</strain>
    </source>
</reference>
<evidence type="ECO:0000256" key="7">
    <source>
        <dbReference type="SAM" id="SignalP"/>
    </source>
</evidence>
<evidence type="ECO:0000256" key="1">
    <source>
        <dbReference type="ARBA" id="ARBA00022448"/>
    </source>
</evidence>
<dbReference type="InterPro" id="IPR036909">
    <property type="entry name" value="Cyt_c-like_dom_sf"/>
</dbReference>
<dbReference type="PATRIC" id="fig|40335.7.peg.2959"/>
<dbReference type="InterPro" id="IPR009056">
    <property type="entry name" value="Cyt_c-like_dom"/>
</dbReference>
<dbReference type="GO" id="GO:0009055">
    <property type="term" value="F:electron transfer activity"/>
    <property type="evidence" value="ECO:0007669"/>
    <property type="project" value="InterPro"/>
</dbReference>
<keyword evidence="5 6" id="KW-0408">Iron</keyword>
<dbReference type="RefSeq" id="WP_058521964.1">
    <property type="nucleotide sequence ID" value="NZ_CAAAIP010000002.1"/>
</dbReference>
<keyword evidence="2 6" id="KW-0349">Heme</keyword>
<keyword evidence="3 6" id="KW-0479">Metal-binding</keyword>
<feature type="signal peptide" evidence="7">
    <location>
        <begin position="1"/>
        <end position="18"/>
    </location>
</feature>
<gene>
    <name evidence="9" type="primary">cycB</name>
    <name evidence="9" type="ORF">Ltuc_2771</name>
</gene>
<dbReference type="Pfam" id="PF13442">
    <property type="entry name" value="Cytochrome_CBB3"/>
    <property type="match status" value="1"/>
</dbReference>
<dbReference type="GO" id="GO:0020037">
    <property type="term" value="F:heme binding"/>
    <property type="evidence" value="ECO:0007669"/>
    <property type="project" value="InterPro"/>
</dbReference>
<sequence>MKLQFLLSLFCFSFALYASDELQQREIQLRIQPVGKVTVQGQAQLDNKTMINAETKTEPGQETYQQYCIVCHRDGLAGAPKFRNEQDWKSRLSGRELNDLLASSIKGLNAMPSKGTCIKCSDNDLKAAISYMLPKS</sequence>
<keyword evidence="7" id="KW-0732">Signal</keyword>
<dbReference type="EMBL" id="LNZA01000008">
    <property type="protein sequence ID" value="KTD71412.1"/>
    <property type="molecule type" value="Genomic_DNA"/>
</dbReference>
<organism evidence="9 10">
    <name type="scientific">Legionella tucsonensis</name>
    <dbReference type="NCBI Taxonomy" id="40335"/>
    <lineage>
        <taxon>Bacteria</taxon>
        <taxon>Pseudomonadati</taxon>
        <taxon>Pseudomonadota</taxon>
        <taxon>Gammaproteobacteria</taxon>
        <taxon>Legionellales</taxon>
        <taxon>Legionellaceae</taxon>
        <taxon>Legionella</taxon>
    </lineage>
</organism>
<evidence type="ECO:0000256" key="2">
    <source>
        <dbReference type="ARBA" id="ARBA00022617"/>
    </source>
</evidence>
<dbReference type="SUPFAM" id="SSF46626">
    <property type="entry name" value="Cytochrome c"/>
    <property type="match status" value="1"/>
</dbReference>
<accession>A0A0W0ZQU9</accession>
<keyword evidence="1" id="KW-0813">Transport</keyword>
<keyword evidence="4" id="KW-0249">Electron transport</keyword>
<evidence type="ECO:0000259" key="8">
    <source>
        <dbReference type="PROSITE" id="PS51007"/>
    </source>
</evidence>
<dbReference type="PROSITE" id="PS51007">
    <property type="entry name" value="CYTC"/>
    <property type="match status" value="1"/>
</dbReference>
<feature type="chain" id="PRO_5006918970" evidence="7">
    <location>
        <begin position="19"/>
        <end position="136"/>
    </location>
</feature>
<evidence type="ECO:0000256" key="6">
    <source>
        <dbReference type="PROSITE-ProRule" id="PRU00433"/>
    </source>
</evidence>
<evidence type="ECO:0000313" key="9">
    <source>
        <dbReference type="EMBL" id="KTD71412.1"/>
    </source>
</evidence>
<name>A0A0W0ZQU9_9GAMM</name>
<dbReference type="OrthoDB" id="9814708at2"/>
<evidence type="ECO:0000256" key="5">
    <source>
        <dbReference type="ARBA" id="ARBA00023004"/>
    </source>
</evidence>
<comment type="caution">
    <text evidence="9">The sequence shown here is derived from an EMBL/GenBank/DDBJ whole genome shotgun (WGS) entry which is preliminary data.</text>
</comment>
<protein>
    <submittedName>
        <fullName evidence="9">Cytochrome c5</fullName>
    </submittedName>
</protein>
<dbReference type="Proteomes" id="UP000054693">
    <property type="component" value="Unassembled WGS sequence"/>
</dbReference>
<feature type="domain" description="Cytochrome c" evidence="8">
    <location>
        <begin position="55"/>
        <end position="136"/>
    </location>
</feature>
<evidence type="ECO:0000256" key="4">
    <source>
        <dbReference type="ARBA" id="ARBA00022982"/>
    </source>
</evidence>
<dbReference type="Gene3D" id="1.10.760.10">
    <property type="entry name" value="Cytochrome c-like domain"/>
    <property type="match status" value="1"/>
</dbReference>
<dbReference type="PANTHER" id="PTHR40942">
    <property type="match status" value="1"/>
</dbReference>
<dbReference type="InterPro" id="IPR002323">
    <property type="entry name" value="Cyt_CIE"/>
</dbReference>